<dbReference type="GO" id="GO:0016579">
    <property type="term" value="P:protein deubiquitination"/>
    <property type="evidence" value="ECO:0007669"/>
    <property type="project" value="TreeGrafter"/>
</dbReference>
<comment type="similarity">
    <text evidence="1">Belongs to the DeSI family.</text>
</comment>
<proteinExistence type="inferred from homology"/>
<organism evidence="6">
    <name type="scientific">Trypanosoma vivax (strain Y486)</name>
    <dbReference type="NCBI Taxonomy" id="1055687"/>
    <lineage>
        <taxon>Eukaryota</taxon>
        <taxon>Discoba</taxon>
        <taxon>Euglenozoa</taxon>
        <taxon>Kinetoplastea</taxon>
        <taxon>Metakinetoplastina</taxon>
        <taxon>Trypanosomatida</taxon>
        <taxon>Trypanosomatidae</taxon>
        <taxon>Trypanosoma</taxon>
        <taxon>Duttonella</taxon>
    </lineage>
</organism>
<dbReference type="PROSITE" id="PS51858">
    <property type="entry name" value="PPPDE"/>
    <property type="match status" value="1"/>
</dbReference>
<evidence type="ECO:0000256" key="4">
    <source>
        <dbReference type="SAM" id="MobiDB-lite"/>
    </source>
</evidence>
<feature type="region of interest" description="Disordered" evidence="4">
    <location>
        <begin position="500"/>
        <end position="527"/>
    </location>
</feature>
<dbReference type="AlphaFoldDB" id="G0UB78"/>
<dbReference type="SMART" id="SM01179">
    <property type="entry name" value="DUF862"/>
    <property type="match status" value="1"/>
</dbReference>
<reference evidence="6" key="1">
    <citation type="journal article" date="2012" name="Proc. Natl. Acad. Sci. U.S.A.">
        <title>Antigenic diversity is generated by distinct evolutionary mechanisms in African trypanosome species.</title>
        <authorList>
            <person name="Jackson A.P."/>
            <person name="Berry A."/>
            <person name="Aslett M."/>
            <person name="Allison H.C."/>
            <person name="Burton P."/>
            <person name="Vavrova-Anderson J."/>
            <person name="Brown R."/>
            <person name="Browne H."/>
            <person name="Corton N."/>
            <person name="Hauser H."/>
            <person name="Gamble J."/>
            <person name="Gilderthorp R."/>
            <person name="Marcello L."/>
            <person name="McQuillan J."/>
            <person name="Otto T.D."/>
            <person name="Quail M.A."/>
            <person name="Sanders M.J."/>
            <person name="van Tonder A."/>
            <person name="Ginger M.L."/>
            <person name="Field M.C."/>
            <person name="Barry J.D."/>
            <person name="Hertz-Fowler C."/>
            <person name="Berriman M."/>
        </authorList>
    </citation>
    <scope>NUCLEOTIDE SEQUENCE</scope>
    <source>
        <strain evidence="6">Y486</strain>
    </source>
</reference>
<gene>
    <name evidence="6" type="ORF">TVY486_1105490</name>
</gene>
<dbReference type="EMBL" id="HE573027">
    <property type="protein sequence ID" value="CCC53065.1"/>
    <property type="molecule type" value="Genomic_DNA"/>
</dbReference>
<dbReference type="Pfam" id="PF05903">
    <property type="entry name" value="Peptidase_C97"/>
    <property type="match status" value="1"/>
</dbReference>
<dbReference type="InterPro" id="IPR042266">
    <property type="entry name" value="PPPDE_sf"/>
</dbReference>
<evidence type="ECO:0000256" key="3">
    <source>
        <dbReference type="ARBA" id="ARBA00022801"/>
    </source>
</evidence>
<feature type="compositionally biased region" description="Polar residues" evidence="4">
    <location>
        <begin position="517"/>
        <end position="526"/>
    </location>
</feature>
<dbReference type="GO" id="GO:0006508">
    <property type="term" value="P:proteolysis"/>
    <property type="evidence" value="ECO:0007669"/>
    <property type="project" value="UniProtKB-KW"/>
</dbReference>
<keyword evidence="2" id="KW-0645">Protease</keyword>
<evidence type="ECO:0000256" key="1">
    <source>
        <dbReference type="ARBA" id="ARBA00008140"/>
    </source>
</evidence>
<dbReference type="PANTHER" id="PTHR12378:SF56">
    <property type="entry name" value="PPPDE DOMAIN-CONTAINING PROTEIN"/>
    <property type="match status" value="1"/>
</dbReference>
<accession>G0UB78</accession>
<protein>
    <recommendedName>
        <fullName evidence="5">PPPDE domain-containing protein</fullName>
    </recommendedName>
</protein>
<sequence>MVICCCYRNADLVADKGSKSCGDAVGRLRRCPPPRLVDDRQNETEVFINVYSLAKRNKQLKKFGMGVFHCGVVVCGIEWGYGESVDPSTQSGLFCVYPGQAAGTLYRTIFLGTTTCTPQQVDTILHRLENEWVSGEYHILAHNCNHFAQRFCDLLSTTQKLRIPSWCNRAARVCDKIIPRRLASYVHRLFDESPPRPQACPRSRVSELPTSVIPNGWYYHHMRTQKPRYVTMPDPDTARRYRERNYRLENNNKFISSRRPGASNILAPQLCGIRDGSGADGPCDVEVIRSNHCYLSGEILMLPRAISEAVFISGGCCTTAQDDEMLFTRSVNVYPEKSAELKSFIEMESLVSISCEALVPSALSAAASSQGFGDGATPRKSEVAADGRRAAVTALTEGGREGAVRQGKVSERDVKLTKRSVKVVRRMKRYVDVGDSEELANSCSTQRLSIAQFPVSDGTQIKRSRRRNNNCSEDCIAAEFGSGNVTVSFISSRLLSTTVDSHPVEKEGEVPEDGTDTRNGSPLTTKETTRFESDADTLAPSSGVSMEMVSGVAMGMCTSFSTKDGPVACSIAEESFTIPNNNAKEVLNAGAACEEELPRHTCEESSKECDELFSSVEGTEEYVG</sequence>
<dbReference type="PANTHER" id="PTHR12378">
    <property type="entry name" value="DESUMOYLATING ISOPEPTIDASE"/>
    <property type="match status" value="1"/>
</dbReference>
<evidence type="ECO:0000259" key="5">
    <source>
        <dbReference type="PROSITE" id="PS51858"/>
    </source>
</evidence>
<evidence type="ECO:0000256" key="2">
    <source>
        <dbReference type="ARBA" id="ARBA00022670"/>
    </source>
</evidence>
<dbReference type="Gene3D" id="3.90.1720.30">
    <property type="entry name" value="PPPDE domains"/>
    <property type="match status" value="1"/>
</dbReference>
<keyword evidence="3" id="KW-0378">Hydrolase</keyword>
<dbReference type="GO" id="GO:0101005">
    <property type="term" value="F:deubiquitinase activity"/>
    <property type="evidence" value="ECO:0007669"/>
    <property type="project" value="TreeGrafter"/>
</dbReference>
<dbReference type="InterPro" id="IPR008580">
    <property type="entry name" value="PPPDE_dom"/>
</dbReference>
<dbReference type="VEuPathDB" id="TriTrypDB:TvY486_1105490"/>
<feature type="domain" description="PPPDE" evidence="5">
    <location>
        <begin position="44"/>
        <end position="182"/>
    </location>
</feature>
<evidence type="ECO:0000313" key="6">
    <source>
        <dbReference type="EMBL" id="CCC53065.1"/>
    </source>
</evidence>
<name>G0UB78_TRYVY</name>